<sequence length="161" mass="18161">MDAIDRAVSQWGKERPDLNTTPMAMIGRLMRLSKILEGRIAEVHKKYDLKMGEFDVLATLRRAGAPYRLTPSELLSSMLLTSGAMTNRLDKLESKNLILRQHSQADRRSVEVELTESGLALVEALVTEHVTVQEELVVGLSKAEQQQIGQCLKLWLKTFEE</sequence>
<protein>
    <submittedName>
        <fullName evidence="5">MarR family transcriptional regulator</fullName>
    </submittedName>
</protein>
<proteinExistence type="predicted"/>
<keyword evidence="2" id="KW-0238">DNA-binding</keyword>
<dbReference type="Proteomes" id="UP000236449">
    <property type="component" value="Unassembled WGS sequence"/>
</dbReference>
<evidence type="ECO:0000256" key="2">
    <source>
        <dbReference type="ARBA" id="ARBA00023125"/>
    </source>
</evidence>
<dbReference type="InterPro" id="IPR000835">
    <property type="entry name" value="HTH_MarR-typ"/>
</dbReference>
<evidence type="ECO:0000313" key="6">
    <source>
        <dbReference type="Proteomes" id="UP000236449"/>
    </source>
</evidence>
<evidence type="ECO:0000259" key="4">
    <source>
        <dbReference type="PROSITE" id="PS50995"/>
    </source>
</evidence>
<evidence type="ECO:0000313" key="5">
    <source>
        <dbReference type="EMBL" id="PNI06705.1"/>
    </source>
</evidence>
<feature type="domain" description="HTH marR-type" evidence="4">
    <location>
        <begin position="22"/>
        <end position="157"/>
    </location>
</feature>
<evidence type="ECO:0000256" key="1">
    <source>
        <dbReference type="ARBA" id="ARBA00023015"/>
    </source>
</evidence>
<dbReference type="Gene3D" id="1.10.10.10">
    <property type="entry name" value="Winged helix-like DNA-binding domain superfamily/Winged helix DNA-binding domain"/>
    <property type="match status" value="1"/>
</dbReference>
<name>A0A2J8H5S1_VIBDI</name>
<dbReference type="InterPro" id="IPR036390">
    <property type="entry name" value="WH_DNA-bd_sf"/>
</dbReference>
<dbReference type="PANTHER" id="PTHR42756:SF1">
    <property type="entry name" value="TRANSCRIPTIONAL REPRESSOR OF EMRAB OPERON"/>
    <property type="match status" value="1"/>
</dbReference>
<evidence type="ECO:0000256" key="3">
    <source>
        <dbReference type="ARBA" id="ARBA00023163"/>
    </source>
</evidence>
<accession>A0A2J8H5S1</accession>
<dbReference type="InterPro" id="IPR036388">
    <property type="entry name" value="WH-like_DNA-bd_sf"/>
</dbReference>
<dbReference type="SMART" id="SM00347">
    <property type="entry name" value="HTH_MARR"/>
    <property type="match status" value="1"/>
</dbReference>
<dbReference type="AlphaFoldDB" id="A0A2J8H5S1"/>
<dbReference type="PROSITE" id="PS50995">
    <property type="entry name" value="HTH_MARR_2"/>
    <property type="match status" value="1"/>
</dbReference>
<dbReference type="SUPFAM" id="SSF46785">
    <property type="entry name" value="Winged helix' DNA-binding domain"/>
    <property type="match status" value="1"/>
</dbReference>
<dbReference type="RefSeq" id="WP_102953668.1">
    <property type="nucleotide sequence ID" value="NZ_JAPWHJ010000001.1"/>
</dbReference>
<reference evidence="5 6" key="1">
    <citation type="submission" date="2018-01" db="EMBL/GenBank/DDBJ databases">
        <title>Draft genome sequences of six Vibrio diazotrophicus strains isolated from deep-sea sediments of the Baltic Sea.</title>
        <authorList>
            <person name="Castillo D."/>
            <person name="Vandieken V."/>
            <person name="Chiang O."/>
            <person name="Middelboe M."/>
        </authorList>
    </citation>
    <scope>NUCLEOTIDE SEQUENCE [LARGE SCALE GENOMIC DNA]</scope>
    <source>
        <strain evidence="5 6">60.27F</strain>
    </source>
</reference>
<dbReference type="OrthoDB" id="32523at2"/>
<keyword evidence="3" id="KW-0804">Transcription</keyword>
<gene>
    <name evidence="5" type="ORF">C1N32_01470</name>
</gene>
<dbReference type="GO" id="GO:0003677">
    <property type="term" value="F:DNA binding"/>
    <property type="evidence" value="ECO:0007669"/>
    <property type="project" value="UniProtKB-KW"/>
</dbReference>
<comment type="caution">
    <text evidence="5">The sequence shown here is derived from an EMBL/GenBank/DDBJ whole genome shotgun (WGS) entry which is preliminary data.</text>
</comment>
<keyword evidence="1" id="KW-0805">Transcription regulation</keyword>
<organism evidence="5 6">
    <name type="scientific">Vibrio diazotrophicus</name>
    <dbReference type="NCBI Taxonomy" id="685"/>
    <lineage>
        <taxon>Bacteria</taxon>
        <taxon>Pseudomonadati</taxon>
        <taxon>Pseudomonadota</taxon>
        <taxon>Gammaproteobacteria</taxon>
        <taxon>Vibrionales</taxon>
        <taxon>Vibrionaceae</taxon>
        <taxon>Vibrio</taxon>
    </lineage>
</organism>
<dbReference type="PANTHER" id="PTHR42756">
    <property type="entry name" value="TRANSCRIPTIONAL REGULATOR, MARR"/>
    <property type="match status" value="1"/>
</dbReference>
<dbReference type="EMBL" id="POSK01000001">
    <property type="protein sequence ID" value="PNI06705.1"/>
    <property type="molecule type" value="Genomic_DNA"/>
</dbReference>
<dbReference type="GO" id="GO:0003700">
    <property type="term" value="F:DNA-binding transcription factor activity"/>
    <property type="evidence" value="ECO:0007669"/>
    <property type="project" value="InterPro"/>
</dbReference>
<dbReference type="Pfam" id="PF01047">
    <property type="entry name" value="MarR"/>
    <property type="match status" value="1"/>
</dbReference>
<dbReference type="PRINTS" id="PR00598">
    <property type="entry name" value="HTHMARR"/>
</dbReference>